<dbReference type="Gene3D" id="3.30.70.120">
    <property type="match status" value="1"/>
</dbReference>
<protein>
    <submittedName>
        <fullName evidence="2">Divalent-cation tolerance protein CutA</fullName>
    </submittedName>
</protein>
<dbReference type="InterPro" id="IPR015867">
    <property type="entry name" value="N-reg_PII/ATP_PRibTrfase_C"/>
</dbReference>
<dbReference type="InterPro" id="IPR011322">
    <property type="entry name" value="N-reg_PII-like_a/b"/>
</dbReference>
<dbReference type="RefSeq" id="WP_145363750.1">
    <property type="nucleotide sequence ID" value="NZ_CP036268.1"/>
</dbReference>
<evidence type="ECO:0000256" key="1">
    <source>
        <dbReference type="ARBA" id="ARBA00010169"/>
    </source>
</evidence>
<dbReference type="PANTHER" id="PTHR23419:SF8">
    <property type="entry name" value="FI09726P"/>
    <property type="match status" value="1"/>
</dbReference>
<proteinExistence type="inferred from homology"/>
<accession>A0A517R1D8</accession>
<comment type="similarity">
    <text evidence="1">Belongs to the CutA family.</text>
</comment>
<dbReference type="Proteomes" id="UP000317318">
    <property type="component" value="Chromosome"/>
</dbReference>
<evidence type="ECO:0000313" key="2">
    <source>
        <dbReference type="EMBL" id="QDT37654.1"/>
    </source>
</evidence>
<keyword evidence="3" id="KW-1185">Reference proteome</keyword>
<dbReference type="InterPro" id="IPR004323">
    <property type="entry name" value="Ion_tolerance_CutA"/>
</dbReference>
<sequence length="105" mass="11642">MHPTLIYMTAGSRDEALRIGRTLVEERLLACANVFDGVTSVFRWEGEVQHEGEAVLIGKSTEELVEPLTARVRKLHSYDCPCVVAVPIQGGNAAFLEWVSKETEI</sequence>
<dbReference type="GO" id="GO:0010038">
    <property type="term" value="P:response to metal ion"/>
    <property type="evidence" value="ECO:0007669"/>
    <property type="project" value="InterPro"/>
</dbReference>
<gene>
    <name evidence="2" type="primary">cutA</name>
    <name evidence="2" type="ORF">Pan189_20340</name>
</gene>
<dbReference type="PANTHER" id="PTHR23419">
    <property type="entry name" value="DIVALENT CATION TOLERANCE CUTA-RELATED"/>
    <property type="match status" value="1"/>
</dbReference>
<reference evidence="2 3" key="1">
    <citation type="submission" date="2019-02" db="EMBL/GenBank/DDBJ databases">
        <title>Deep-cultivation of Planctomycetes and their phenomic and genomic characterization uncovers novel biology.</title>
        <authorList>
            <person name="Wiegand S."/>
            <person name="Jogler M."/>
            <person name="Boedeker C."/>
            <person name="Pinto D."/>
            <person name="Vollmers J."/>
            <person name="Rivas-Marin E."/>
            <person name="Kohn T."/>
            <person name="Peeters S.H."/>
            <person name="Heuer A."/>
            <person name="Rast P."/>
            <person name="Oberbeckmann S."/>
            <person name="Bunk B."/>
            <person name="Jeske O."/>
            <person name="Meyerdierks A."/>
            <person name="Storesund J.E."/>
            <person name="Kallscheuer N."/>
            <person name="Luecker S."/>
            <person name="Lage O.M."/>
            <person name="Pohl T."/>
            <person name="Merkel B.J."/>
            <person name="Hornburger P."/>
            <person name="Mueller R.-W."/>
            <person name="Bruemmer F."/>
            <person name="Labrenz M."/>
            <person name="Spormann A.M."/>
            <person name="Op den Camp H."/>
            <person name="Overmann J."/>
            <person name="Amann R."/>
            <person name="Jetten M.S.M."/>
            <person name="Mascher T."/>
            <person name="Medema M.H."/>
            <person name="Devos D.P."/>
            <person name="Kaster A.-K."/>
            <person name="Ovreas L."/>
            <person name="Rohde M."/>
            <person name="Galperin M.Y."/>
            <person name="Jogler C."/>
        </authorList>
    </citation>
    <scope>NUCLEOTIDE SEQUENCE [LARGE SCALE GENOMIC DNA]</scope>
    <source>
        <strain evidence="2 3">Pan189</strain>
    </source>
</reference>
<dbReference type="SUPFAM" id="SSF54913">
    <property type="entry name" value="GlnB-like"/>
    <property type="match status" value="1"/>
</dbReference>
<dbReference type="OrthoDB" id="37622at2"/>
<dbReference type="GO" id="GO:0005507">
    <property type="term" value="F:copper ion binding"/>
    <property type="evidence" value="ECO:0007669"/>
    <property type="project" value="TreeGrafter"/>
</dbReference>
<organism evidence="2 3">
    <name type="scientific">Stratiformator vulcanicus</name>
    <dbReference type="NCBI Taxonomy" id="2527980"/>
    <lineage>
        <taxon>Bacteria</taxon>
        <taxon>Pseudomonadati</taxon>
        <taxon>Planctomycetota</taxon>
        <taxon>Planctomycetia</taxon>
        <taxon>Planctomycetales</taxon>
        <taxon>Planctomycetaceae</taxon>
        <taxon>Stratiformator</taxon>
    </lineage>
</organism>
<dbReference type="KEGG" id="svp:Pan189_20340"/>
<dbReference type="AlphaFoldDB" id="A0A517R1D8"/>
<name>A0A517R1D8_9PLAN</name>
<dbReference type="EMBL" id="CP036268">
    <property type="protein sequence ID" value="QDT37654.1"/>
    <property type="molecule type" value="Genomic_DNA"/>
</dbReference>
<evidence type="ECO:0000313" key="3">
    <source>
        <dbReference type="Proteomes" id="UP000317318"/>
    </source>
</evidence>
<dbReference type="Pfam" id="PF03091">
    <property type="entry name" value="CutA1"/>
    <property type="match status" value="1"/>
</dbReference>